<dbReference type="Gene3D" id="3.40.50.300">
    <property type="entry name" value="P-loop containing nucleotide triphosphate hydrolases"/>
    <property type="match status" value="2"/>
</dbReference>
<dbReference type="GO" id="GO:0003684">
    <property type="term" value="F:damaged DNA binding"/>
    <property type="evidence" value="ECO:0007669"/>
    <property type="project" value="InterPro"/>
</dbReference>
<dbReference type="Pfam" id="PF17757">
    <property type="entry name" value="UvrB_inter"/>
    <property type="match status" value="1"/>
</dbReference>
<keyword evidence="2 9" id="KW-0547">Nucleotide-binding</keyword>
<evidence type="ECO:0000256" key="8">
    <source>
        <dbReference type="ARBA" id="ARBA00023204"/>
    </source>
</evidence>
<dbReference type="InterPro" id="IPR004576">
    <property type="entry name" value="Mfd"/>
</dbReference>
<dbReference type="InterPro" id="IPR014001">
    <property type="entry name" value="Helicase_ATP-bd"/>
</dbReference>
<sequence length="1041" mass="118036">MTKKQSQTREQALAELVNRAKKEDIVHISQLGNRSGQSAILAELFTQLPGNSVLITRDEKEARVFETLLGYWCKEKPIGLYRLTDPPEPRLYAAIQEKKKIAVLVPLELLRSAFPDRSSYEKTIEHLEVGERRSPIELSQRLIQHGYTFEETAETPGTLARRGSIVDIHPVHDGDILRIEFADNAIDSITQISSGKKKESLRTLTIPPARLGKGSVSFWSIWPEKPTLVYEDPEGDDNHMWKDLEQRDGFKRLILYPFKTTNAEVLGVHAAPLYQNDLSNAAKALREKKKEGWNIHFLETSGGEKLSHFISDKLKWSTKVKRAPELMEGFVIELSHELFITDKELFGRQVLRQEEKNILDQAFLSNLEEGDFVVHADHGVGKFAGMKNNSIDKITHEYFLLEYAEQDKLYVPVENADKLTKYLGTEQPKIHRLSGTSWKSITKKIKDEARILAKDLLKLYAERTMITASTCQTETPEETKLYSLFPYEETPDQQKAIDDITKDLQQSKPMDRLICGDVGFGKTEVAIRAAFKVVMNGYQVALLTPTTILTQQHYDTLCERLKIFNVRVAILSRFETKLEQEKVIRDIQTGDVDIVVGTHRLLSTDVKFKKLGLVIIDEEQRFGVKHKEQLKKIRKETHVLTLTATPIPRTLNIALSNIRDISLIETPPEGRLPIETIIEPYSDMLISEAIKKEFDRKGQVYYLYNKVETIELAAKRLKKIVPEAQIGIAHGQLNEESLAKVMSEFDNGKTNILVCSTIIENGLDLPNVNTIIVENATKFGLAQLYQLRGRVGRGLRQAYSYFLYGSHKLTGNAKKRLQSLLEARELGSGFQLALRDLEIRGVGNILGKEQHGKVSAVGLALYSRLLAQAVDEIKTGKNQKEFRDILIDLPLSIGIPNTYIPKESSRLQLYQKIAGLTKIAQLNEAYGNMKEPYGEPPQEVKNLYALLKLRIAAQDTDITRIETKKSPQGDRLFISFSPSINPKMIPALLDINEAWTFSQDQIRVLVSKLDEDWFGALEKIIVLSRGFQLEEAKNETTPKTV</sequence>
<accession>A0A2H0YSV6</accession>
<comment type="subcellular location">
    <subcellularLocation>
        <location evidence="9">Cytoplasm</location>
    </subcellularLocation>
</comment>
<dbReference type="Pfam" id="PF00271">
    <property type="entry name" value="Helicase_C"/>
    <property type="match status" value="1"/>
</dbReference>
<keyword evidence="8 9" id="KW-0234">DNA repair</keyword>
<dbReference type="PANTHER" id="PTHR47964:SF1">
    <property type="entry name" value="ATP-DEPENDENT DNA HELICASE HOMOLOG RECG, CHLOROPLASTIC"/>
    <property type="match status" value="1"/>
</dbReference>
<dbReference type="InterPro" id="IPR001650">
    <property type="entry name" value="Helicase_C-like"/>
</dbReference>
<dbReference type="PANTHER" id="PTHR47964">
    <property type="entry name" value="ATP-DEPENDENT DNA HELICASE HOMOLOG RECG, CHLOROPLASTIC"/>
    <property type="match status" value="1"/>
</dbReference>
<dbReference type="GO" id="GO:0005524">
    <property type="term" value="F:ATP binding"/>
    <property type="evidence" value="ECO:0007669"/>
    <property type="project" value="UniProtKB-UniRule"/>
</dbReference>
<evidence type="ECO:0000256" key="2">
    <source>
        <dbReference type="ARBA" id="ARBA00022741"/>
    </source>
</evidence>
<dbReference type="GO" id="GO:0006355">
    <property type="term" value="P:regulation of DNA-templated transcription"/>
    <property type="evidence" value="ECO:0007669"/>
    <property type="project" value="UniProtKB-UniRule"/>
</dbReference>
<dbReference type="InterPro" id="IPR011545">
    <property type="entry name" value="DEAD/DEAH_box_helicase_dom"/>
</dbReference>
<dbReference type="EMBL" id="PEXV01000117">
    <property type="protein sequence ID" value="PIS41349.1"/>
    <property type="molecule type" value="Genomic_DNA"/>
</dbReference>
<dbReference type="Pfam" id="PF03461">
    <property type="entry name" value="TRCF"/>
    <property type="match status" value="1"/>
</dbReference>
<evidence type="ECO:0000256" key="5">
    <source>
        <dbReference type="ARBA" id="ARBA00022806"/>
    </source>
</evidence>
<gene>
    <name evidence="9 12" type="primary">mfd</name>
    <name evidence="12" type="ORF">COT25_03485</name>
</gene>
<dbReference type="Pfam" id="PF02559">
    <property type="entry name" value="CarD_TRCF_RID"/>
    <property type="match status" value="1"/>
</dbReference>
<keyword evidence="1 9" id="KW-0963">Cytoplasm</keyword>
<evidence type="ECO:0000256" key="1">
    <source>
        <dbReference type="ARBA" id="ARBA00022490"/>
    </source>
</evidence>
<evidence type="ECO:0000259" key="10">
    <source>
        <dbReference type="PROSITE" id="PS51192"/>
    </source>
</evidence>
<dbReference type="Proteomes" id="UP000228711">
    <property type="component" value="Unassembled WGS sequence"/>
</dbReference>
<dbReference type="InterPro" id="IPR041471">
    <property type="entry name" value="UvrB_inter"/>
</dbReference>
<dbReference type="GO" id="GO:0000716">
    <property type="term" value="P:transcription-coupled nucleotide-excision repair, DNA damage recognition"/>
    <property type="evidence" value="ECO:0007669"/>
    <property type="project" value="UniProtKB-UniRule"/>
</dbReference>
<keyword evidence="5" id="KW-0347">Helicase</keyword>
<dbReference type="PROSITE" id="PS51192">
    <property type="entry name" value="HELICASE_ATP_BIND_1"/>
    <property type="match status" value="1"/>
</dbReference>
<evidence type="ECO:0000256" key="3">
    <source>
        <dbReference type="ARBA" id="ARBA00022763"/>
    </source>
</evidence>
<dbReference type="SUPFAM" id="SSF141259">
    <property type="entry name" value="CarD-like"/>
    <property type="match status" value="1"/>
</dbReference>
<dbReference type="Pfam" id="PF00270">
    <property type="entry name" value="DEAD"/>
    <property type="match status" value="1"/>
</dbReference>
<evidence type="ECO:0000256" key="7">
    <source>
        <dbReference type="ARBA" id="ARBA00023125"/>
    </source>
</evidence>
<keyword evidence="3 9" id="KW-0227">DNA damage</keyword>
<dbReference type="Gene3D" id="3.30.2060.10">
    <property type="entry name" value="Penicillin-binding protein 1b domain"/>
    <property type="match status" value="1"/>
</dbReference>
<comment type="similarity">
    <text evidence="9">In the C-terminal section; belongs to the helicase family. RecG subfamily.</text>
</comment>
<dbReference type="InterPro" id="IPR047112">
    <property type="entry name" value="RecG/Mfd"/>
</dbReference>
<dbReference type="InterPro" id="IPR003711">
    <property type="entry name" value="CarD-like/TRCF_RID"/>
</dbReference>
<evidence type="ECO:0000256" key="6">
    <source>
        <dbReference type="ARBA" id="ARBA00022840"/>
    </source>
</evidence>
<dbReference type="Gene3D" id="2.40.10.170">
    <property type="match status" value="1"/>
</dbReference>
<dbReference type="AlphaFoldDB" id="A0A2H0YSV6"/>
<feature type="domain" description="Helicase C-terminal" evidence="11">
    <location>
        <begin position="685"/>
        <end position="838"/>
    </location>
</feature>
<dbReference type="NCBIfam" id="TIGR00580">
    <property type="entry name" value="mfd"/>
    <property type="match status" value="1"/>
</dbReference>
<evidence type="ECO:0000256" key="9">
    <source>
        <dbReference type="HAMAP-Rule" id="MF_00969"/>
    </source>
</evidence>
<keyword evidence="4 9" id="KW-0378">Hydrolase</keyword>
<evidence type="ECO:0000313" key="13">
    <source>
        <dbReference type="Proteomes" id="UP000228711"/>
    </source>
</evidence>
<dbReference type="InterPro" id="IPR027417">
    <property type="entry name" value="P-loop_NTPase"/>
</dbReference>
<dbReference type="Gene3D" id="3.90.1150.50">
    <property type="entry name" value="Transcription-repair-coupling factor, D7 domain"/>
    <property type="match status" value="1"/>
</dbReference>
<comment type="similarity">
    <text evidence="9">In the N-terminal section; belongs to the UvrB family.</text>
</comment>
<dbReference type="EC" id="3.6.4.-" evidence="9"/>
<evidence type="ECO:0000313" key="12">
    <source>
        <dbReference type="EMBL" id="PIS41349.1"/>
    </source>
</evidence>
<name>A0A2H0YSV6_9BACT</name>
<keyword evidence="6 9" id="KW-0067">ATP-binding</keyword>
<dbReference type="InterPro" id="IPR036101">
    <property type="entry name" value="CarD-like/TRCF_RID_sf"/>
</dbReference>
<dbReference type="SMART" id="SM00490">
    <property type="entry name" value="HELICc"/>
    <property type="match status" value="1"/>
</dbReference>
<dbReference type="PROSITE" id="PS51194">
    <property type="entry name" value="HELICASE_CTER"/>
    <property type="match status" value="1"/>
</dbReference>
<proteinExistence type="inferred from homology"/>
<dbReference type="GO" id="GO:0005737">
    <property type="term" value="C:cytoplasm"/>
    <property type="evidence" value="ECO:0007669"/>
    <property type="project" value="UniProtKB-SubCell"/>
</dbReference>
<dbReference type="GO" id="GO:0016787">
    <property type="term" value="F:hydrolase activity"/>
    <property type="evidence" value="ECO:0007669"/>
    <property type="project" value="UniProtKB-KW"/>
</dbReference>
<dbReference type="SMART" id="SM00487">
    <property type="entry name" value="DEXDc"/>
    <property type="match status" value="1"/>
</dbReference>
<keyword evidence="7 9" id="KW-0238">DNA-binding</keyword>
<dbReference type="InterPro" id="IPR005118">
    <property type="entry name" value="TRCF_C"/>
</dbReference>
<dbReference type="HAMAP" id="MF_00969">
    <property type="entry name" value="TRCF"/>
    <property type="match status" value="1"/>
</dbReference>
<evidence type="ECO:0000256" key="4">
    <source>
        <dbReference type="ARBA" id="ARBA00022801"/>
    </source>
</evidence>
<evidence type="ECO:0000259" key="11">
    <source>
        <dbReference type="PROSITE" id="PS51194"/>
    </source>
</evidence>
<organism evidence="12 13">
    <name type="scientific">Candidatus Kerfeldbacteria bacterium CG08_land_8_20_14_0_20_42_7</name>
    <dbReference type="NCBI Taxonomy" id="2014245"/>
    <lineage>
        <taxon>Bacteria</taxon>
        <taxon>Candidatus Kerfeldiibacteriota</taxon>
    </lineage>
</organism>
<dbReference type="SUPFAM" id="SSF52540">
    <property type="entry name" value="P-loop containing nucleoside triphosphate hydrolases"/>
    <property type="match status" value="3"/>
</dbReference>
<comment type="function">
    <text evidence="9">Couples transcription and DNA repair by recognizing RNA polymerase (RNAP) stalled at DNA lesions. Mediates ATP-dependent release of RNAP and its truncated transcript from the DNA, and recruitment of nucleotide excision repair machinery to the damaged site.</text>
</comment>
<feature type="domain" description="Helicase ATP-binding" evidence="10">
    <location>
        <begin position="503"/>
        <end position="664"/>
    </location>
</feature>
<dbReference type="CDD" id="cd17991">
    <property type="entry name" value="DEXHc_TRCF"/>
    <property type="match status" value="1"/>
</dbReference>
<reference evidence="13" key="1">
    <citation type="submission" date="2017-09" db="EMBL/GenBank/DDBJ databases">
        <title>Depth-based differentiation of microbial function through sediment-hosted aquifers and enrichment of novel symbionts in the deep terrestrial subsurface.</title>
        <authorList>
            <person name="Probst A.J."/>
            <person name="Ladd B."/>
            <person name="Jarett J.K."/>
            <person name="Geller-Mcgrath D.E."/>
            <person name="Sieber C.M.K."/>
            <person name="Emerson J.B."/>
            <person name="Anantharaman K."/>
            <person name="Thomas B.C."/>
            <person name="Malmstrom R."/>
            <person name="Stieglmeier M."/>
            <person name="Klingl A."/>
            <person name="Woyke T."/>
            <person name="Ryan C.M."/>
            <person name="Banfield J.F."/>
        </authorList>
    </citation>
    <scope>NUCLEOTIDE SEQUENCE [LARGE SCALE GENOMIC DNA]</scope>
</reference>
<dbReference type="SMART" id="SM01058">
    <property type="entry name" value="CarD_TRCF"/>
    <property type="match status" value="1"/>
</dbReference>
<comment type="caution">
    <text evidence="12">The sequence shown here is derived from an EMBL/GenBank/DDBJ whole genome shotgun (WGS) entry which is preliminary data.</text>
</comment>
<dbReference type="SUPFAM" id="SSF143517">
    <property type="entry name" value="TRCF domain-like"/>
    <property type="match status" value="1"/>
</dbReference>
<protein>
    <recommendedName>
        <fullName evidence="9">Transcription-repair-coupling factor</fullName>
        <shortName evidence="9">TRCF</shortName>
        <ecNumber evidence="9">3.6.4.-</ecNumber>
    </recommendedName>
</protein>
<dbReference type="SMART" id="SM00982">
    <property type="entry name" value="TRCF"/>
    <property type="match status" value="1"/>
</dbReference>
<dbReference type="InterPro" id="IPR037235">
    <property type="entry name" value="TRCF-like_C_D7"/>
</dbReference>
<dbReference type="GO" id="GO:0003678">
    <property type="term" value="F:DNA helicase activity"/>
    <property type="evidence" value="ECO:0007669"/>
    <property type="project" value="TreeGrafter"/>
</dbReference>